<evidence type="ECO:0000313" key="1">
    <source>
        <dbReference type="EMBL" id="ESZ89426.1"/>
    </source>
</evidence>
<dbReference type="EMBL" id="AAOA02000001">
    <property type="protein sequence ID" value="ESZ89426.1"/>
    <property type="molecule type" value="Genomic_DNA"/>
</dbReference>
<dbReference type="Proteomes" id="UP000019205">
    <property type="component" value="Chromosome"/>
</dbReference>
<organism evidence="1 2">
    <name type="scientific">Congregibacter litoralis KT71</name>
    <dbReference type="NCBI Taxonomy" id="314285"/>
    <lineage>
        <taxon>Bacteria</taxon>
        <taxon>Pseudomonadati</taxon>
        <taxon>Pseudomonadota</taxon>
        <taxon>Gammaproteobacteria</taxon>
        <taxon>Cellvibrionales</taxon>
        <taxon>Halieaceae</taxon>
        <taxon>Congregibacter</taxon>
    </lineage>
</organism>
<proteinExistence type="predicted"/>
<sequence length="96" mass="10624">MSTNQRLEETSSVNASTDSASAMLDVTARDTSNETITLTMDDEYALADERMRSGDQVTVVTLRAKPILVRDATSGRSDQYHRTTVRESLYLFCGTP</sequence>
<name>V7HT72_9GAMM</name>
<comment type="caution">
    <text evidence="1">The sequence shown here is derived from an EMBL/GenBank/DDBJ whole genome shotgun (WGS) entry which is preliminary data.</text>
</comment>
<gene>
    <name evidence="1" type="ORF">KT71_002362</name>
</gene>
<reference evidence="1 2" key="2">
    <citation type="journal article" date="2009" name="PLoS ONE">
        <title>The photosynthetic apparatus and its regulation in the aerobic gammaproteobacterium Congregibacter litoralis gen. nov., sp. nov.</title>
        <authorList>
            <person name="Spring S."/>
            <person name="Lunsdorf H."/>
            <person name="Fuchs B.M."/>
            <person name="Tindall B.J."/>
        </authorList>
    </citation>
    <scope>NUCLEOTIDE SEQUENCE [LARGE SCALE GENOMIC DNA]</scope>
    <source>
        <strain evidence="1">KT71</strain>
    </source>
</reference>
<reference evidence="1 2" key="1">
    <citation type="journal article" date="2007" name="Proc. Natl. Acad. Sci. U.S.A.">
        <title>Characterization of a marine gammaproteobacterium capable of aerobic anoxygenic photosynthesis.</title>
        <authorList>
            <person name="Fuchs B.M."/>
            <person name="Spring S."/>
            <person name="Teeling H."/>
            <person name="Quast C."/>
            <person name="Wulf J."/>
            <person name="Schattenhofer M."/>
            <person name="Yan S."/>
            <person name="Ferriera S."/>
            <person name="Johnson J."/>
            <person name="Glockner F.O."/>
            <person name="Amann R."/>
        </authorList>
    </citation>
    <scope>NUCLEOTIDE SEQUENCE [LARGE SCALE GENOMIC DNA]</scope>
    <source>
        <strain evidence="1">KT71</strain>
    </source>
</reference>
<evidence type="ECO:0000313" key="2">
    <source>
        <dbReference type="Proteomes" id="UP000019205"/>
    </source>
</evidence>
<dbReference type="HOGENOM" id="CLU_2354933_0_0_6"/>
<protein>
    <submittedName>
        <fullName evidence="1">Uncharacterized protein</fullName>
    </submittedName>
</protein>
<dbReference type="AlphaFoldDB" id="V7HT72"/>
<accession>V7HT72</accession>
<keyword evidence="2" id="KW-1185">Reference proteome</keyword>